<dbReference type="Pfam" id="PF05721">
    <property type="entry name" value="PhyH"/>
    <property type="match status" value="1"/>
</dbReference>
<protein>
    <submittedName>
        <fullName evidence="1">Phytanoyl-CoA dioxygenase family protein</fullName>
    </submittedName>
</protein>
<evidence type="ECO:0000313" key="2">
    <source>
        <dbReference type="Proteomes" id="UP000799441"/>
    </source>
</evidence>
<name>A0A9P4QA81_9PEZI</name>
<keyword evidence="1" id="KW-0223">Dioxygenase</keyword>
<dbReference type="PANTHER" id="PTHR37563">
    <property type="entry name" value="PHYTANOYL-COA DIOXYGENASE FAMILY PROTEIN (AFU_ORTHOLOGUE AFUA_2G03330)"/>
    <property type="match status" value="1"/>
</dbReference>
<dbReference type="OrthoDB" id="407832at2759"/>
<proteinExistence type="predicted"/>
<accession>A0A9P4QA81</accession>
<dbReference type="AlphaFoldDB" id="A0A9P4QA81"/>
<keyword evidence="1" id="KW-0560">Oxidoreductase</keyword>
<dbReference type="PANTHER" id="PTHR37563:SF2">
    <property type="entry name" value="PHYTANOYL-COA DIOXYGENASE FAMILY PROTEIN (AFU_ORTHOLOGUE AFUA_2G03330)"/>
    <property type="match status" value="1"/>
</dbReference>
<dbReference type="Gene3D" id="2.60.120.620">
    <property type="entry name" value="q2cbj1_9rhob like domain"/>
    <property type="match status" value="1"/>
</dbReference>
<reference evidence="1" key="1">
    <citation type="journal article" date="2020" name="Stud. Mycol.">
        <title>101 Dothideomycetes genomes: a test case for predicting lifestyles and emergence of pathogens.</title>
        <authorList>
            <person name="Haridas S."/>
            <person name="Albert R."/>
            <person name="Binder M."/>
            <person name="Bloem J."/>
            <person name="Labutti K."/>
            <person name="Salamov A."/>
            <person name="Andreopoulos B."/>
            <person name="Baker S."/>
            <person name="Barry K."/>
            <person name="Bills G."/>
            <person name="Bluhm B."/>
            <person name="Cannon C."/>
            <person name="Castanera R."/>
            <person name="Culley D."/>
            <person name="Daum C."/>
            <person name="Ezra D."/>
            <person name="Gonzalez J."/>
            <person name="Henrissat B."/>
            <person name="Kuo A."/>
            <person name="Liang C."/>
            <person name="Lipzen A."/>
            <person name="Lutzoni F."/>
            <person name="Magnuson J."/>
            <person name="Mondo S."/>
            <person name="Nolan M."/>
            <person name="Ohm R."/>
            <person name="Pangilinan J."/>
            <person name="Park H.-J."/>
            <person name="Ramirez L."/>
            <person name="Alfaro M."/>
            <person name="Sun H."/>
            <person name="Tritt A."/>
            <person name="Yoshinaga Y."/>
            <person name="Zwiers L.-H."/>
            <person name="Turgeon B."/>
            <person name="Goodwin S."/>
            <person name="Spatafora J."/>
            <person name="Crous P."/>
            <person name="Grigoriev I."/>
        </authorList>
    </citation>
    <scope>NUCLEOTIDE SEQUENCE</scope>
    <source>
        <strain evidence="1">CBS 116435</strain>
    </source>
</reference>
<sequence length="324" mass="36265">MSTNLNGMDHGKVCSRSVHTIYIPEADRLSKSVTQDFILEAVTHLHHDGILILENAIDTSHLDTLNALLSKEAFELSRDPSHHSNFGEQTRNMDQAPPLTRDLMFDDVWNNHFAVAVLKAVLGGNVVCHYANGNTALQADVRGRQPVHSDIGGAHPLFPFAYAVNVPLVDMTPENGSTEIWVGSHRDSNVDQHVSPGYLPIRSELVEARRRRSPPIQPSTRKGSLILRDIRLWHAGMPNRVTEPRCMLAFVMQPKWFQAPSKVLLPMGVRGVVERWEQETGLEFCAEWVAGEVDHKKVKSNDVDFGSGSKRMSNLEHLMHLRDG</sequence>
<keyword evidence="2" id="KW-1185">Reference proteome</keyword>
<gene>
    <name evidence="1" type="ORF">K431DRAFT_268985</name>
</gene>
<dbReference type="InterPro" id="IPR008775">
    <property type="entry name" value="Phytyl_CoA_dOase-like"/>
</dbReference>
<dbReference type="Proteomes" id="UP000799441">
    <property type="component" value="Unassembled WGS sequence"/>
</dbReference>
<dbReference type="EMBL" id="MU003792">
    <property type="protein sequence ID" value="KAF2721196.1"/>
    <property type="molecule type" value="Genomic_DNA"/>
</dbReference>
<evidence type="ECO:0000313" key="1">
    <source>
        <dbReference type="EMBL" id="KAF2721196.1"/>
    </source>
</evidence>
<organism evidence="1 2">
    <name type="scientific">Polychaeton citri CBS 116435</name>
    <dbReference type="NCBI Taxonomy" id="1314669"/>
    <lineage>
        <taxon>Eukaryota</taxon>
        <taxon>Fungi</taxon>
        <taxon>Dikarya</taxon>
        <taxon>Ascomycota</taxon>
        <taxon>Pezizomycotina</taxon>
        <taxon>Dothideomycetes</taxon>
        <taxon>Dothideomycetidae</taxon>
        <taxon>Capnodiales</taxon>
        <taxon>Capnodiaceae</taxon>
        <taxon>Polychaeton</taxon>
    </lineage>
</organism>
<dbReference type="SUPFAM" id="SSF51197">
    <property type="entry name" value="Clavaminate synthase-like"/>
    <property type="match status" value="1"/>
</dbReference>
<dbReference type="InterPro" id="IPR051961">
    <property type="entry name" value="Fungal_Metabolite_Diox"/>
</dbReference>
<comment type="caution">
    <text evidence="1">The sequence shown here is derived from an EMBL/GenBank/DDBJ whole genome shotgun (WGS) entry which is preliminary data.</text>
</comment>
<dbReference type="GO" id="GO:0051213">
    <property type="term" value="F:dioxygenase activity"/>
    <property type="evidence" value="ECO:0007669"/>
    <property type="project" value="UniProtKB-KW"/>
</dbReference>